<dbReference type="Gene3D" id="3.30.710.10">
    <property type="entry name" value="Potassium Channel Kv1.1, Chain A"/>
    <property type="match status" value="1"/>
</dbReference>
<comment type="caution">
    <text evidence="3">The sequence shown here is derived from an EMBL/GenBank/DDBJ whole genome shotgun (WGS) entry which is preliminary data.</text>
</comment>
<dbReference type="InterPro" id="IPR011333">
    <property type="entry name" value="SKP1/BTB/POZ_sf"/>
</dbReference>
<protein>
    <recommendedName>
        <fullName evidence="5">BTB domain-containing protein</fullName>
    </recommendedName>
</protein>
<keyword evidence="4" id="KW-1185">Reference proteome</keyword>
<sequence length="943" mass="107338">MQPSKRNSNSSINSNIPELEMSYNSRSSPSDAGGLMTGLDDAAADVDTDTGATADTASSAVAQDPETTPSTISAKEKVTTGDWDDKRKRALLLEAMKNSSLNPEERNLAVQSIIRGEKESGYEINDDDDKNPTGGAISLKNVEDEEEEVVDPVVGMFKKRNKKKEKEMLPTMDMSSESEPDDDEEDESELIFESTDDEDDDDTEKKIGRGAASTTTSSVAMMLRRGRESAELQAQLDLELENQARLEEEQKQREAEFKLLRAMEVERVRNERESKQRLMLQMEEQRREQEELRRQREETELEGRRLMEERELQLWLERERALRTREQQQQQQQEEERQILTIETTQGQDDMVLAVGELEQRSNMLLASQTLASRQGRSLNNIAGSRSAAVATSTARPDRNPPRPPTRYDGVDDDELNWRLDSYVSLSDYTIIVNRAKPGRYSPDFATTDVSGIDFVVESSSGEGGTTTTSTKRDVYYVHKAMIAVGSRRSELLGRRIRDAENSSSRGGGIPDGHSSEVNVHETVMLESAADAMSVVLDFCYYHDYPLEINVSNAVPLVYLGKRYKIRALLEQADHFVMENMVSTTAMHFLLDANLYHLDEILGRAIDVTAANLAMTVNFDPIYKLPPDLFRRIILSKEMQCDSELLSLIVYSYCGEHHAKDIDVEYFRELTKPRIMPDVDPKVALMVLKFYVDLILADDANCDIMEILQEDSLMNRCIIVTTKHWKEEICGSMIVDAEWENSTESKRQQSRSSRQPAAIHRSLPPKLQNHLLETCILGAKVEVDAEKAKIEKVGSFVKNVESELERATAKQRRECNDYLIQIQQLHQKAAELEEQLDWKTKDLEEYKQELKNFRRVPGIHNFGEVCKDDPKIIDKTKCTYSANPDHHYPLHRRGNNRPTQMPSKGEELKNLARENGYLYDDGKGELLPVFYYHKKSDDDAPWI</sequence>
<feature type="compositionally biased region" description="Low complexity" evidence="2">
    <location>
        <begin position="383"/>
        <end position="395"/>
    </location>
</feature>
<feature type="region of interest" description="Disordered" evidence="2">
    <location>
        <begin position="378"/>
        <end position="412"/>
    </location>
</feature>
<evidence type="ECO:0000256" key="2">
    <source>
        <dbReference type="SAM" id="MobiDB-lite"/>
    </source>
</evidence>
<feature type="compositionally biased region" description="Basic and acidic residues" evidence="2">
    <location>
        <begin position="74"/>
        <end position="85"/>
    </location>
</feature>
<evidence type="ECO:0000313" key="3">
    <source>
        <dbReference type="EMBL" id="KAL3757178.1"/>
    </source>
</evidence>
<evidence type="ECO:0000313" key="4">
    <source>
        <dbReference type="Proteomes" id="UP001530293"/>
    </source>
</evidence>
<feature type="compositionally biased region" description="Acidic residues" evidence="2">
    <location>
        <begin position="176"/>
        <end position="202"/>
    </location>
</feature>
<feature type="compositionally biased region" description="Low complexity" evidence="2">
    <location>
        <begin position="7"/>
        <end position="16"/>
    </location>
</feature>
<accession>A0ABD3M2X6</accession>
<dbReference type="EMBL" id="JALLBG020000272">
    <property type="protein sequence ID" value="KAL3757178.1"/>
    <property type="molecule type" value="Genomic_DNA"/>
</dbReference>
<name>A0ABD3M2X6_9STRA</name>
<feature type="coiled-coil region" evidence="1">
    <location>
        <begin position="229"/>
        <end position="345"/>
    </location>
</feature>
<reference evidence="3 4" key="1">
    <citation type="submission" date="2024-10" db="EMBL/GenBank/DDBJ databases">
        <title>Updated reference genomes for cyclostephanoid diatoms.</title>
        <authorList>
            <person name="Roberts W.R."/>
            <person name="Alverson A.J."/>
        </authorList>
    </citation>
    <scope>NUCLEOTIDE SEQUENCE [LARGE SCALE GENOMIC DNA]</scope>
    <source>
        <strain evidence="3 4">AJA232-27</strain>
    </source>
</reference>
<evidence type="ECO:0000256" key="1">
    <source>
        <dbReference type="SAM" id="Coils"/>
    </source>
</evidence>
<organism evidence="3 4">
    <name type="scientific">Discostella pseudostelligera</name>
    <dbReference type="NCBI Taxonomy" id="259834"/>
    <lineage>
        <taxon>Eukaryota</taxon>
        <taxon>Sar</taxon>
        <taxon>Stramenopiles</taxon>
        <taxon>Ochrophyta</taxon>
        <taxon>Bacillariophyta</taxon>
        <taxon>Coscinodiscophyceae</taxon>
        <taxon>Thalassiosirophycidae</taxon>
        <taxon>Stephanodiscales</taxon>
        <taxon>Stephanodiscaceae</taxon>
        <taxon>Discostella</taxon>
    </lineage>
</organism>
<keyword evidence="1" id="KW-0175">Coiled coil</keyword>
<evidence type="ECO:0008006" key="5">
    <source>
        <dbReference type="Google" id="ProtNLM"/>
    </source>
</evidence>
<feature type="region of interest" description="Disordered" evidence="2">
    <location>
        <begin position="1"/>
        <end position="85"/>
    </location>
</feature>
<feature type="coiled-coil region" evidence="1">
    <location>
        <begin position="815"/>
        <end position="856"/>
    </location>
</feature>
<feature type="compositionally biased region" description="Low complexity" evidence="2">
    <location>
        <begin position="49"/>
        <end position="62"/>
    </location>
</feature>
<feature type="region of interest" description="Disordered" evidence="2">
    <location>
        <begin position="741"/>
        <end position="760"/>
    </location>
</feature>
<feature type="region of interest" description="Disordered" evidence="2">
    <location>
        <begin position="112"/>
        <end position="217"/>
    </location>
</feature>
<proteinExistence type="predicted"/>
<dbReference type="AlphaFoldDB" id="A0ABD3M2X6"/>
<dbReference type="Proteomes" id="UP001530293">
    <property type="component" value="Unassembled WGS sequence"/>
</dbReference>
<gene>
    <name evidence="3" type="ORF">ACHAWU_004610</name>
</gene>